<dbReference type="KEGG" id="kfl:Kfla_4478"/>
<keyword evidence="2" id="KW-1185">Reference proteome</keyword>
<dbReference type="EMBL" id="CP001736">
    <property type="protein sequence ID" value="ADB33508.1"/>
    <property type="molecule type" value="Genomic_DNA"/>
</dbReference>
<reference evidence="2" key="1">
    <citation type="submission" date="2009-09" db="EMBL/GenBank/DDBJ databases">
        <title>The complete genome of Kribbella flavida DSM 17836.</title>
        <authorList>
            <consortium name="US DOE Joint Genome Institute (JGI-PGF)"/>
            <person name="Lucas S."/>
            <person name="Copeland A."/>
            <person name="Lapidus A."/>
            <person name="Glavina del Rio T."/>
            <person name="Dalin E."/>
            <person name="Tice H."/>
            <person name="Bruce D."/>
            <person name="Goodwin L."/>
            <person name="Pitluck S."/>
            <person name="Kyrpides N."/>
            <person name="Mavromatis K."/>
            <person name="Ivanova N."/>
            <person name="Saunders E."/>
            <person name="Brettin T."/>
            <person name="Detter J.C."/>
            <person name="Han C."/>
            <person name="Larimer F."/>
            <person name="Land M."/>
            <person name="Hauser L."/>
            <person name="Markowitz V."/>
            <person name="Cheng J.-F."/>
            <person name="Hugenholtz P."/>
            <person name="Woyke T."/>
            <person name="Wu D."/>
            <person name="Pukall R."/>
            <person name="Klenk H.-P."/>
            <person name="Eisen J.A."/>
        </authorList>
    </citation>
    <scope>NUCLEOTIDE SEQUENCE [LARGE SCALE GENOMIC DNA]</scope>
    <source>
        <strain evidence="2">DSM 17836 / JCM 10339 / NBRC 14399</strain>
    </source>
</reference>
<dbReference type="STRING" id="479435.Kfla_4478"/>
<accession>D2PWN9</accession>
<dbReference type="RefSeq" id="WP_012922062.1">
    <property type="nucleotide sequence ID" value="NC_013729.1"/>
</dbReference>
<proteinExistence type="predicted"/>
<gene>
    <name evidence="1" type="ordered locus">Kfla_4478</name>
</gene>
<name>D2PWN9_KRIFD</name>
<protein>
    <submittedName>
        <fullName evidence="1">Uncharacterized protein</fullName>
    </submittedName>
</protein>
<organism evidence="1 2">
    <name type="scientific">Kribbella flavida (strain DSM 17836 / JCM 10339 / NBRC 14399)</name>
    <dbReference type="NCBI Taxonomy" id="479435"/>
    <lineage>
        <taxon>Bacteria</taxon>
        <taxon>Bacillati</taxon>
        <taxon>Actinomycetota</taxon>
        <taxon>Actinomycetes</taxon>
        <taxon>Propionibacteriales</taxon>
        <taxon>Kribbellaceae</taxon>
        <taxon>Kribbella</taxon>
    </lineage>
</organism>
<reference evidence="1 2" key="2">
    <citation type="journal article" date="2010" name="Stand. Genomic Sci.">
        <title>Complete genome sequence of Kribbella flavida type strain (IFO 14399).</title>
        <authorList>
            <person name="Pukall R."/>
            <person name="Lapidus A."/>
            <person name="Glavina Del Rio T."/>
            <person name="Copeland A."/>
            <person name="Tice H."/>
            <person name="Cheng J.-F."/>
            <person name="Lucas S."/>
            <person name="Chen F."/>
            <person name="Nolan M."/>
            <person name="LaButti K."/>
            <person name="Pati A."/>
            <person name="Ivanova N."/>
            <person name="Mavrommatis K."/>
            <person name="Mikhailova N."/>
            <person name="Pitluck S."/>
            <person name="Bruce D."/>
            <person name="Goodwin L."/>
            <person name="Land M."/>
            <person name="Hauser L."/>
            <person name="Chang Y.-J."/>
            <person name="Jeffries C.D."/>
            <person name="Chen A."/>
            <person name="Palaniappan K."/>
            <person name="Chain P."/>
            <person name="Rohde M."/>
            <person name="Goeker M."/>
            <person name="Bristow J."/>
            <person name="Eisen J.A."/>
            <person name="Markowitz V."/>
            <person name="Hugenholtz P."/>
            <person name="Kyrpides N.C."/>
            <person name="Klenk H.-P."/>
            <person name="Brettin T."/>
        </authorList>
    </citation>
    <scope>NUCLEOTIDE SEQUENCE [LARGE SCALE GENOMIC DNA]</scope>
    <source>
        <strain evidence="2">DSM 17836 / JCM 10339 / NBRC 14399</strain>
    </source>
</reference>
<dbReference type="eggNOG" id="ENOG50309MX">
    <property type="taxonomic scope" value="Bacteria"/>
</dbReference>
<dbReference type="AlphaFoldDB" id="D2PWN9"/>
<dbReference type="HOGENOM" id="CLU_055999_0_0_11"/>
<dbReference type="Proteomes" id="UP000007967">
    <property type="component" value="Chromosome"/>
</dbReference>
<evidence type="ECO:0000313" key="1">
    <source>
        <dbReference type="EMBL" id="ADB33508.1"/>
    </source>
</evidence>
<evidence type="ECO:0000313" key="2">
    <source>
        <dbReference type="Proteomes" id="UP000007967"/>
    </source>
</evidence>
<dbReference type="OrthoDB" id="3690688at2"/>
<sequence>MSRSSNATRQHDLGSQLYTEPFHLALRAAIRARGLTLQRLRDHLARRGITVGLSSLSNWQTGHARPETASSLRAVRGLEDILDLPLGSLLRLLPAAPGPGELRRAKMVDIAPVAELVGAVPGALNRDLEFVNVQHRLTIDAGRRSTSIWTRAVVRALRDGVDRHIARYYGNPGTVPALVRLRRLANCRHGQVVHHPSAPALVYEILFDHSLGKGETWVFECELFDPTAGVSYEFAHGFRYPTEQYLLEVRFDPRALPVACYSFAQRDLTDERHVTGDLHLSTHSTVHLVASAVTSGVLGIRWEWQDDSEGT</sequence>